<dbReference type="AlphaFoldDB" id="W2SFB5"/>
<dbReference type="RefSeq" id="XP_008711311.1">
    <property type="nucleotide sequence ID" value="XM_008713089.1"/>
</dbReference>
<dbReference type="InterPro" id="IPR008030">
    <property type="entry name" value="NmrA-like"/>
</dbReference>
<reference evidence="4 5" key="1">
    <citation type="submission" date="2013-03" db="EMBL/GenBank/DDBJ databases">
        <title>The Genome Sequence of Phialophora europaea CBS 101466.</title>
        <authorList>
            <consortium name="The Broad Institute Genomics Platform"/>
            <person name="Cuomo C."/>
            <person name="de Hoog S."/>
            <person name="Gorbushina A."/>
            <person name="Walker B."/>
            <person name="Young S.K."/>
            <person name="Zeng Q."/>
            <person name="Gargeya S."/>
            <person name="Fitzgerald M."/>
            <person name="Haas B."/>
            <person name="Abouelleil A."/>
            <person name="Allen A.W."/>
            <person name="Alvarado L."/>
            <person name="Arachchi H.M."/>
            <person name="Berlin A.M."/>
            <person name="Chapman S.B."/>
            <person name="Gainer-Dewar J."/>
            <person name="Goldberg J."/>
            <person name="Griggs A."/>
            <person name="Gujja S."/>
            <person name="Hansen M."/>
            <person name="Howarth C."/>
            <person name="Imamovic A."/>
            <person name="Ireland A."/>
            <person name="Larimer J."/>
            <person name="McCowan C."/>
            <person name="Murphy C."/>
            <person name="Pearson M."/>
            <person name="Poon T.W."/>
            <person name="Priest M."/>
            <person name="Roberts A."/>
            <person name="Saif S."/>
            <person name="Shea T."/>
            <person name="Sisk P."/>
            <person name="Sykes S."/>
            <person name="Wortman J."/>
            <person name="Nusbaum C."/>
            <person name="Birren B."/>
        </authorList>
    </citation>
    <scope>NUCLEOTIDE SEQUENCE [LARGE SCALE GENOMIC DNA]</scope>
    <source>
        <strain evidence="4 5">CBS 101466</strain>
    </source>
</reference>
<gene>
    <name evidence="4" type="ORF">HMPREF1541_00785</name>
</gene>
<dbReference type="Proteomes" id="UP000030752">
    <property type="component" value="Unassembled WGS sequence"/>
</dbReference>
<dbReference type="eggNOG" id="ENOG502RXC9">
    <property type="taxonomic scope" value="Eukaryota"/>
</dbReference>
<accession>W2SFB5</accession>
<evidence type="ECO:0000313" key="5">
    <source>
        <dbReference type="Proteomes" id="UP000030752"/>
    </source>
</evidence>
<evidence type="ECO:0000313" key="4">
    <source>
        <dbReference type="EMBL" id="ETN46599.1"/>
    </source>
</evidence>
<dbReference type="SUPFAM" id="SSF51735">
    <property type="entry name" value="NAD(P)-binding Rossmann-fold domains"/>
    <property type="match status" value="1"/>
</dbReference>
<evidence type="ECO:0000259" key="3">
    <source>
        <dbReference type="Pfam" id="PF05368"/>
    </source>
</evidence>
<dbReference type="HOGENOM" id="CLU_007383_8_4_1"/>
<dbReference type="VEuPathDB" id="FungiDB:HMPREF1541_00785"/>
<dbReference type="InterPro" id="IPR051164">
    <property type="entry name" value="NmrA-like_oxidored"/>
</dbReference>
<sequence>MAARNILVTGATGKQGGAVIRALTEKPLPFEANILALTRNPDSKSAKKLAQHPSGNIQLIKGNLDDGDAIFANIGQPVWAVFLVTDAQFGKKAPDGTDLEVHHGAGMIKAADANRVSHIVFSSVDRGGDDRSFDNPTKISHFITKHEIEHNLLRTVRDAQHDMTYTILRPTAFMENLNPNTFGTLFAAMWADMGAKKLQLVSTRDIGEFARLSLQHIDADDDDSPHFRNKAIGLAGDELTQAEANEVFWKVYGRPMPQAWWLSGKLLQTLVKEVGVMFQWFRDEGYGADIQGVVRRHHPGTLDFEAYLRQESAFVR</sequence>
<keyword evidence="2" id="KW-0521">NADP</keyword>
<protein>
    <recommendedName>
        <fullName evidence="3">NmrA-like domain-containing protein</fullName>
    </recommendedName>
</protein>
<dbReference type="Pfam" id="PF05368">
    <property type="entry name" value="NmrA"/>
    <property type="match status" value="1"/>
</dbReference>
<comment type="similarity">
    <text evidence="1">Belongs to the NmrA-type oxidoreductase family.</text>
</comment>
<dbReference type="Gene3D" id="3.90.25.10">
    <property type="entry name" value="UDP-galactose 4-epimerase, domain 1"/>
    <property type="match status" value="1"/>
</dbReference>
<dbReference type="GO" id="GO:0005634">
    <property type="term" value="C:nucleus"/>
    <property type="evidence" value="ECO:0007669"/>
    <property type="project" value="TreeGrafter"/>
</dbReference>
<evidence type="ECO:0000256" key="1">
    <source>
        <dbReference type="ARBA" id="ARBA00006328"/>
    </source>
</evidence>
<dbReference type="STRING" id="1220924.W2SFB5"/>
<dbReference type="EMBL" id="KB822711">
    <property type="protein sequence ID" value="ETN46599.1"/>
    <property type="molecule type" value="Genomic_DNA"/>
</dbReference>
<dbReference type="GeneID" id="19968124"/>
<keyword evidence="5" id="KW-1185">Reference proteome</keyword>
<dbReference type="OrthoDB" id="9997102at2759"/>
<dbReference type="PANTHER" id="PTHR42748:SF7">
    <property type="entry name" value="NMRA LIKE REDOX SENSOR 1-RELATED"/>
    <property type="match status" value="1"/>
</dbReference>
<dbReference type="InterPro" id="IPR036291">
    <property type="entry name" value="NAD(P)-bd_dom_sf"/>
</dbReference>
<dbReference type="InParanoid" id="W2SFB5"/>
<evidence type="ECO:0000256" key="2">
    <source>
        <dbReference type="ARBA" id="ARBA00022857"/>
    </source>
</evidence>
<proteinExistence type="inferred from homology"/>
<name>W2SFB5_CYPE1</name>
<dbReference type="PANTHER" id="PTHR42748">
    <property type="entry name" value="NITROGEN METABOLITE REPRESSION PROTEIN NMRA FAMILY MEMBER"/>
    <property type="match status" value="1"/>
</dbReference>
<feature type="domain" description="NmrA-like" evidence="3">
    <location>
        <begin position="5"/>
        <end position="290"/>
    </location>
</feature>
<dbReference type="Gene3D" id="3.40.50.720">
    <property type="entry name" value="NAD(P)-binding Rossmann-like Domain"/>
    <property type="match status" value="1"/>
</dbReference>
<organism evidence="4 5">
    <name type="scientific">Cyphellophora europaea (strain CBS 101466)</name>
    <name type="common">Phialophora europaea</name>
    <dbReference type="NCBI Taxonomy" id="1220924"/>
    <lineage>
        <taxon>Eukaryota</taxon>
        <taxon>Fungi</taxon>
        <taxon>Dikarya</taxon>
        <taxon>Ascomycota</taxon>
        <taxon>Pezizomycotina</taxon>
        <taxon>Eurotiomycetes</taxon>
        <taxon>Chaetothyriomycetidae</taxon>
        <taxon>Chaetothyriales</taxon>
        <taxon>Cyphellophoraceae</taxon>
        <taxon>Cyphellophora</taxon>
    </lineage>
</organism>